<dbReference type="Proteomes" id="UP000228934">
    <property type="component" value="Unassembled WGS sequence"/>
</dbReference>
<name>A0A2G9REV2_AQUCT</name>
<accession>A0A2G9REV2</accession>
<organism evidence="2 3">
    <name type="scientific">Aquarana catesbeiana</name>
    <name type="common">American bullfrog</name>
    <name type="synonym">Rana catesbeiana</name>
    <dbReference type="NCBI Taxonomy" id="8400"/>
    <lineage>
        <taxon>Eukaryota</taxon>
        <taxon>Metazoa</taxon>
        <taxon>Chordata</taxon>
        <taxon>Craniata</taxon>
        <taxon>Vertebrata</taxon>
        <taxon>Euteleostomi</taxon>
        <taxon>Amphibia</taxon>
        <taxon>Batrachia</taxon>
        <taxon>Anura</taxon>
        <taxon>Neobatrachia</taxon>
        <taxon>Ranoidea</taxon>
        <taxon>Ranidae</taxon>
        <taxon>Aquarana</taxon>
    </lineage>
</organism>
<protein>
    <submittedName>
        <fullName evidence="2">Uncharacterized protein</fullName>
    </submittedName>
</protein>
<keyword evidence="3" id="KW-1185">Reference proteome</keyword>
<dbReference type="EMBL" id="KV943706">
    <property type="protein sequence ID" value="PIO25781.1"/>
    <property type="molecule type" value="Genomic_DNA"/>
</dbReference>
<dbReference type="OrthoDB" id="9893097at2759"/>
<evidence type="ECO:0000256" key="1">
    <source>
        <dbReference type="SAM" id="MobiDB-lite"/>
    </source>
</evidence>
<reference evidence="3" key="1">
    <citation type="journal article" date="2017" name="Nat. Commun.">
        <title>The North American bullfrog draft genome provides insight into hormonal regulation of long noncoding RNA.</title>
        <authorList>
            <person name="Hammond S.A."/>
            <person name="Warren R.L."/>
            <person name="Vandervalk B.P."/>
            <person name="Kucuk E."/>
            <person name="Khan H."/>
            <person name="Gibb E.A."/>
            <person name="Pandoh P."/>
            <person name="Kirk H."/>
            <person name="Zhao Y."/>
            <person name="Jones M."/>
            <person name="Mungall A.J."/>
            <person name="Coope R."/>
            <person name="Pleasance S."/>
            <person name="Moore R.A."/>
            <person name="Holt R.A."/>
            <person name="Round J.M."/>
            <person name="Ohora S."/>
            <person name="Walle B.V."/>
            <person name="Veldhoen N."/>
            <person name="Helbing C.C."/>
            <person name="Birol I."/>
        </authorList>
    </citation>
    <scope>NUCLEOTIDE SEQUENCE [LARGE SCALE GENOMIC DNA]</scope>
</reference>
<proteinExistence type="predicted"/>
<dbReference type="AlphaFoldDB" id="A0A2G9REV2"/>
<evidence type="ECO:0000313" key="3">
    <source>
        <dbReference type="Proteomes" id="UP000228934"/>
    </source>
</evidence>
<feature type="region of interest" description="Disordered" evidence="1">
    <location>
        <begin position="73"/>
        <end position="95"/>
    </location>
</feature>
<gene>
    <name evidence="2" type="ORF">AB205_0011840</name>
</gene>
<feature type="compositionally biased region" description="Basic and acidic residues" evidence="1">
    <location>
        <begin position="110"/>
        <end position="121"/>
    </location>
</feature>
<feature type="region of interest" description="Disordered" evidence="1">
    <location>
        <begin position="110"/>
        <end position="133"/>
    </location>
</feature>
<evidence type="ECO:0000313" key="2">
    <source>
        <dbReference type="EMBL" id="PIO25781.1"/>
    </source>
</evidence>
<sequence>MYHQATPQTKICSTSQACPQPPLHNFHQLIPKLQNEPQLSSHSCLSESSGQNYPHLPFGQQMRNLQKISTTTTHAVQPQRHTATTTQIPPPSTDISHTHATCTHTESRHDYSAVHQSERHPLPTSRTEAPGSSARAEMVQNSGTLQTEALTETIGSNLTLSRHELECLITEWAFQNMSRPMM</sequence>